<evidence type="ECO:0000256" key="7">
    <source>
        <dbReference type="SAM" id="MobiDB-lite"/>
    </source>
</evidence>
<dbReference type="EMBL" id="KI632161">
    <property type="protein sequence ID" value="EYU23696.1"/>
    <property type="molecule type" value="Genomic_DNA"/>
</dbReference>
<dbReference type="GO" id="GO:0016020">
    <property type="term" value="C:membrane"/>
    <property type="evidence" value="ECO:0007669"/>
    <property type="project" value="UniProtKB-SubCell"/>
</dbReference>
<accession>A0A022Q6U5</accession>
<dbReference type="InterPro" id="IPR001611">
    <property type="entry name" value="Leu-rich_rpt"/>
</dbReference>
<dbReference type="GO" id="GO:0051707">
    <property type="term" value="P:response to other organism"/>
    <property type="evidence" value="ECO:0007669"/>
    <property type="project" value="UniProtKB-ARBA"/>
</dbReference>
<evidence type="ECO:0000256" key="4">
    <source>
        <dbReference type="ARBA" id="ARBA00022737"/>
    </source>
</evidence>
<dbReference type="GO" id="GO:0005524">
    <property type="term" value="F:ATP binding"/>
    <property type="evidence" value="ECO:0007669"/>
    <property type="project" value="InterPro"/>
</dbReference>
<dbReference type="SUPFAM" id="SSF56112">
    <property type="entry name" value="Protein kinase-like (PK-like)"/>
    <property type="match status" value="1"/>
</dbReference>
<keyword evidence="2" id="KW-0433">Leucine-rich repeat</keyword>
<evidence type="ECO:0000256" key="2">
    <source>
        <dbReference type="ARBA" id="ARBA00022614"/>
    </source>
</evidence>
<protein>
    <recommendedName>
        <fullName evidence="8">Protein kinase domain-containing protein</fullName>
    </recommendedName>
</protein>
<dbReference type="FunFam" id="1.10.510.10:FF:000988">
    <property type="entry name" value="Leucine-rich repeat protein kinase family protein"/>
    <property type="match status" value="1"/>
</dbReference>
<dbReference type="SMART" id="SM00369">
    <property type="entry name" value="LRR_TYP"/>
    <property type="match status" value="3"/>
</dbReference>
<dbReference type="PROSITE" id="PS50011">
    <property type="entry name" value="PROTEIN_KINASE_DOM"/>
    <property type="match status" value="1"/>
</dbReference>
<evidence type="ECO:0000256" key="6">
    <source>
        <dbReference type="ARBA" id="ARBA00023136"/>
    </source>
</evidence>
<dbReference type="InterPro" id="IPR008271">
    <property type="entry name" value="Ser/Thr_kinase_AS"/>
</dbReference>
<proteinExistence type="predicted"/>
<dbReference type="Pfam" id="PF00069">
    <property type="entry name" value="Pkinase"/>
    <property type="match status" value="1"/>
</dbReference>
<dbReference type="AlphaFoldDB" id="A0A022Q6U5"/>
<dbReference type="InterPro" id="IPR032675">
    <property type="entry name" value="LRR_dom_sf"/>
</dbReference>
<keyword evidence="3" id="KW-0812">Transmembrane</keyword>
<dbReference type="InterPro" id="IPR000719">
    <property type="entry name" value="Prot_kinase_dom"/>
</dbReference>
<dbReference type="Gene3D" id="3.80.10.10">
    <property type="entry name" value="Ribonuclease Inhibitor"/>
    <property type="match status" value="1"/>
</dbReference>
<dbReference type="KEGG" id="egt:105973480"/>
<evidence type="ECO:0000313" key="10">
    <source>
        <dbReference type="Proteomes" id="UP000030748"/>
    </source>
</evidence>
<dbReference type="PANTHER" id="PTHR24359:SF1">
    <property type="entry name" value="INHIBITOR OF NUCLEAR FACTOR KAPPA-B KINASE EPSILON SUBUNIT HOMOLOG 1-RELATED"/>
    <property type="match status" value="1"/>
</dbReference>
<dbReference type="Gene3D" id="1.10.510.10">
    <property type="entry name" value="Transferase(Phosphotransferase) domain 1"/>
    <property type="match status" value="1"/>
</dbReference>
<dbReference type="STRING" id="4155.A0A022Q6U5"/>
<evidence type="ECO:0000259" key="8">
    <source>
        <dbReference type="PROSITE" id="PS50011"/>
    </source>
</evidence>
<dbReference type="InterPro" id="IPR003591">
    <property type="entry name" value="Leu-rich_rpt_typical-subtyp"/>
</dbReference>
<evidence type="ECO:0000256" key="3">
    <source>
        <dbReference type="ARBA" id="ARBA00022692"/>
    </source>
</evidence>
<evidence type="ECO:0000256" key="5">
    <source>
        <dbReference type="ARBA" id="ARBA00022989"/>
    </source>
</evidence>
<dbReference type="SMART" id="SM00220">
    <property type="entry name" value="S_TKc"/>
    <property type="match status" value="1"/>
</dbReference>
<gene>
    <name evidence="9" type="ORF">MIMGU_mgv1a000525mg</name>
</gene>
<evidence type="ECO:0000313" key="9">
    <source>
        <dbReference type="EMBL" id="EYU23696.1"/>
    </source>
</evidence>
<keyword evidence="6" id="KW-0472">Membrane</keyword>
<dbReference type="PROSITE" id="PS00108">
    <property type="entry name" value="PROTEIN_KINASE_ST"/>
    <property type="match status" value="1"/>
</dbReference>
<dbReference type="PROSITE" id="PS51450">
    <property type="entry name" value="LRR"/>
    <property type="match status" value="2"/>
</dbReference>
<keyword evidence="4" id="KW-0677">Repeat</keyword>
<reference evidence="9 10" key="1">
    <citation type="journal article" date="2013" name="Proc. Natl. Acad. Sci. U.S.A.">
        <title>Fine-scale variation in meiotic recombination in Mimulus inferred from population shotgun sequencing.</title>
        <authorList>
            <person name="Hellsten U."/>
            <person name="Wright K.M."/>
            <person name="Jenkins J."/>
            <person name="Shu S."/>
            <person name="Yuan Y."/>
            <person name="Wessler S.R."/>
            <person name="Schmutz J."/>
            <person name="Willis J.H."/>
            <person name="Rokhsar D.S."/>
        </authorList>
    </citation>
    <scope>NUCLEOTIDE SEQUENCE [LARGE SCALE GENOMIC DNA]</scope>
    <source>
        <strain evidence="10">cv. DUN x IM62</strain>
    </source>
</reference>
<dbReference type="PANTHER" id="PTHR24359">
    <property type="entry name" value="SERINE/THREONINE-PROTEIN KINASE SBK1"/>
    <property type="match status" value="1"/>
</dbReference>
<dbReference type="GO" id="GO:0006952">
    <property type="term" value="P:defense response"/>
    <property type="evidence" value="ECO:0007669"/>
    <property type="project" value="UniProtKB-ARBA"/>
</dbReference>
<dbReference type="InterPro" id="IPR011009">
    <property type="entry name" value="Kinase-like_dom_sf"/>
</dbReference>
<dbReference type="PRINTS" id="PR00019">
    <property type="entry name" value="LEURICHRPT"/>
</dbReference>
<comment type="subcellular location">
    <subcellularLocation>
        <location evidence="1">Membrane</location>
    </subcellularLocation>
</comment>
<feature type="region of interest" description="Disordered" evidence="7">
    <location>
        <begin position="448"/>
        <end position="486"/>
    </location>
</feature>
<keyword evidence="10" id="KW-1185">Reference proteome</keyword>
<name>A0A022Q6U5_ERYGU</name>
<keyword evidence="5" id="KW-1133">Transmembrane helix</keyword>
<dbReference type="InterPro" id="IPR055164">
    <property type="entry name" value="EDR1/CTR1/ARMC3-like_pept-like"/>
</dbReference>
<dbReference type="GO" id="GO:0004674">
    <property type="term" value="F:protein serine/threonine kinase activity"/>
    <property type="evidence" value="ECO:0000318"/>
    <property type="project" value="GO_Central"/>
</dbReference>
<dbReference type="SMART" id="SM00364">
    <property type="entry name" value="LRR_BAC"/>
    <property type="match status" value="3"/>
</dbReference>
<dbReference type="Proteomes" id="UP000030748">
    <property type="component" value="Unassembled WGS sequence"/>
</dbReference>
<evidence type="ECO:0000256" key="1">
    <source>
        <dbReference type="ARBA" id="ARBA00004370"/>
    </source>
</evidence>
<dbReference type="Pfam" id="PF14381">
    <property type="entry name" value="EDR1_CTR1_ARMC3_pept"/>
    <property type="match status" value="1"/>
</dbReference>
<organism evidence="9 10">
    <name type="scientific">Erythranthe guttata</name>
    <name type="common">Yellow monkey flower</name>
    <name type="synonym">Mimulus guttatus</name>
    <dbReference type="NCBI Taxonomy" id="4155"/>
    <lineage>
        <taxon>Eukaryota</taxon>
        <taxon>Viridiplantae</taxon>
        <taxon>Streptophyta</taxon>
        <taxon>Embryophyta</taxon>
        <taxon>Tracheophyta</taxon>
        <taxon>Spermatophyta</taxon>
        <taxon>Magnoliopsida</taxon>
        <taxon>eudicotyledons</taxon>
        <taxon>Gunneridae</taxon>
        <taxon>Pentapetalae</taxon>
        <taxon>asterids</taxon>
        <taxon>lamiids</taxon>
        <taxon>Lamiales</taxon>
        <taxon>Phrymaceae</taxon>
        <taxon>Erythranthe</taxon>
    </lineage>
</organism>
<dbReference type="Pfam" id="PF23598">
    <property type="entry name" value="LRR_14"/>
    <property type="match status" value="1"/>
</dbReference>
<dbReference type="SUPFAM" id="SSF52058">
    <property type="entry name" value="L domain-like"/>
    <property type="match status" value="1"/>
</dbReference>
<sequence length="1095" mass="122680">MQMKELEEIETPVFKEQEGSDRIHELEELEEDYVEQDLKLDTVIDVSGKTLDFPLISSQERSSVEEVYMYKNELNLIPRAVGRFKSLKTLKFFSNEVNLLPGEFRNLVELECLQLKVAEVGVNGLELSKLKNLKELEISRVPPRPSVFPLLSEIAGLKCLTRLSVCHFSIRFLPPEIGYLSSLEYLDLSFNKMRNLPDEITSLNLLISLKVTNNKLIDLPVRLSCLQRLENLDLSNNRLTSLECIELESMHNLRILNLQHNQLRGCRIPSWICCDLEGNLMGISYDECTEMDVYDGVVQEINGSPLAQSSQSSGLCHNNKCLAARRAKGWKRRYNLRAKPLQERLNNCKKSKVDATLQSSSEKCVTCVSSEHSDNASTKGLSVAADAKLENEDIISEGEVHENSHNFPVDEEFSTSKVSVDGMCKEVDTDGSGSNSILDSVSDAVEVSDVDASSQSPNSVLKSKRHSEKDLDNPKPTKSRRPANDPSYLSCQYSEKSFCGVADHLPDGFYDAGRDRPFMPLGNYEKYVPINFREVILLDRKSDEELDAVLLCARALLYQFKQMNNSTDEQLEGTVGSLQIASLLALFVSDHFGGSDKSVVMQRARKAVSGSHERKPFVCTCSSGIDGTGKATKQGADPVDDVVFNDLCEKSLQYIKERRNSIIVPIGGLQFGVCRHRALLMKYLCDRLEPQIPCELVRGYLDFCPHAWNVIVIKRGDSLSRVIVDACHPHDIREESDPEYFCRYIPLSRVSGPVVVDEEASPNCSFPSLSRCDEVGKLASTSLMHCSVGPLEAAVKVRTIEVSEASADEVRNFEFGCLGEIRMLSSFKHSCITEYYGHQISSKWSVAENGKSGGRKIQSSILMEYVKGGSLKSYMEELSSAGKKHVAPDLALSIARDVAFALTEVHSRQVIHRDIKSENILIDLEEKRPDGTPIVKICDFDRAIPLHSYLHTCCIAHVGTPATDTCVGTPRWMAPEVFRAMHEPNMYGLEVDIWSFGCVLLELLTLQVPYADLPEAEIHRLLQMGERPSLTDELEELAESESEIENESETLKFIAKLYRRCTEKNPANRPSADYIYNLLIDHQSFVALSRSSDQE</sequence>
<feature type="domain" description="Protein kinase" evidence="8">
    <location>
        <begin position="769"/>
        <end position="1085"/>
    </location>
</feature>
<dbReference type="OMA" id="GMMLQDH"/>
<dbReference type="PhylomeDB" id="A0A022Q6U5"/>
<dbReference type="eggNOG" id="ENOG502QWQH">
    <property type="taxonomic scope" value="Eukaryota"/>
</dbReference>
<dbReference type="InterPro" id="IPR055414">
    <property type="entry name" value="LRR_R13L4/SHOC2-like"/>
</dbReference>
<dbReference type="OrthoDB" id="1394818at2759"/>